<sequence length="614" mass="68617">MTFQLAAKAERAMRESDEDEPFHELDSSSDEDEAPDSNKGASPRASKLRSSGGGARGTKGTLCGILDLPLDVLAGICEHLDLETLFHLSRLNKRFFKFLRGNSTLSYLWEWAREESGLPELAAPCFSTVELANLLFSKYCQNCARTTPKADFLLRVRLCQACSKNLIWDDRDLDFPLDNFADTALRRFGPHAQAHRVPDPRPRLHADCKRRWIKAGVHNVIRIEKGAGFIESGKDYTFQEFKDRCFQVSILRDQDGDAIIEWQQQRVIEQDKIRQARRVQRREAIEARLVERGWQPHHPEWKAHSLVNMARDLNDKIWSSIRGKLETFLQAQEAERDAAHIAVVQERRLFEVEQEHTGLVADRQLATSLGLYPLPPWSEFGQLAVVKKLWHVETIDEAYEDDYPTIVTEASAIADELSALHAAFKSGLVNQFVGILSAFEQVPVAIQSILEPADPSGFSADEEDVIVGLACCALTCGTCSLVDVFPRILAHKCKQNWPPALVPASCSLAQYKVKEAGIAAVLSLLAAGKLDADAPCSELDALGSTFTCLCGSNISAEAVPWQNMVEHIMLYHGKGQAVWDDVVAESRQEALERVFKKHEKNLRWAGRYGGDDGA</sequence>
<evidence type="ECO:0000259" key="2">
    <source>
        <dbReference type="PROSITE" id="PS50181"/>
    </source>
</evidence>
<dbReference type="RefSeq" id="XP_018273199.1">
    <property type="nucleotide sequence ID" value="XM_018416167.1"/>
</dbReference>
<dbReference type="InterPro" id="IPR001810">
    <property type="entry name" value="F-box_dom"/>
</dbReference>
<dbReference type="OMA" id="WAREESG"/>
<evidence type="ECO:0000313" key="3">
    <source>
        <dbReference type="EMBL" id="KPV77150.1"/>
    </source>
</evidence>
<dbReference type="CDD" id="cd09917">
    <property type="entry name" value="F-box_SF"/>
    <property type="match status" value="1"/>
</dbReference>
<feature type="compositionally biased region" description="Acidic residues" evidence="1">
    <location>
        <begin position="16"/>
        <end position="35"/>
    </location>
</feature>
<feature type="region of interest" description="Disordered" evidence="1">
    <location>
        <begin position="1"/>
        <end position="56"/>
    </location>
</feature>
<reference evidence="3 4" key="1">
    <citation type="journal article" date="2015" name="Front. Microbiol.">
        <title>Genome sequence of the plant growth promoting endophytic yeast Rhodotorula graminis WP1.</title>
        <authorList>
            <person name="Firrincieli A."/>
            <person name="Otillar R."/>
            <person name="Salamov A."/>
            <person name="Schmutz J."/>
            <person name="Khan Z."/>
            <person name="Redman R.S."/>
            <person name="Fleck N.D."/>
            <person name="Lindquist E."/>
            <person name="Grigoriev I.V."/>
            <person name="Doty S.L."/>
        </authorList>
    </citation>
    <scope>NUCLEOTIDE SEQUENCE [LARGE SCALE GENOMIC DNA]</scope>
    <source>
        <strain evidence="3 4">WP1</strain>
    </source>
</reference>
<organism evidence="3 4">
    <name type="scientific">Rhodotorula graminis (strain WP1)</name>
    <dbReference type="NCBI Taxonomy" id="578459"/>
    <lineage>
        <taxon>Eukaryota</taxon>
        <taxon>Fungi</taxon>
        <taxon>Dikarya</taxon>
        <taxon>Basidiomycota</taxon>
        <taxon>Pucciniomycotina</taxon>
        <taxon>Microbotryomycetes</taxon>
        <taxon>Sporidiobolales</taxon>
        <taxon>Sporidiobolaceae</taxon>
        <taxon>Rhodotorula</taxon>
    </lineage>
</organism>
<dbReference type="Pfam" id="PF00646">
    <property type="entry name" value="F-box"/>
    <property type="match status" value="1"/>
</dbReference>
<gene>
    <name evidence="3" type="ORF">RHOBADRAFT_52097</name>
</gene>
<dbReference type="GeneID" id="28976615"/>
<dbReference type="PROSITE" id="PS50181">
    <property type="entry name" value="FBOX"/>
    <property type="match status" value="1"/>
</dbReference>
<dbReference type="STRING" id="578459.A0A194S9K9"/>
<dbReference type="EMBL" id="KQ474075">
    <property type="protein sequence ID" value="KPV77150.1"/>
    <property type="molecule type" value="Genomic_DNA"/>
</dbReference>
<keyword evidence="4" id="KW-1185">Reference proteome</keyword>
<dbReference type="OrthoDB" id="2530202at2759"/>
<evidence type="ECO:0000256" key="1">
    <source>
        <dbReference type="SAM" id="MobiDB-lite"/>
    </source>
</evidence>
<evidence type="ECO:0000313" key="4">
    <source>
        <dbReference type="Proteomes" id="UP000053890"/>
    </source>
</evidence>
<dbReference type="InterPro" id="IPR036047">
    <property type="entry name" value="F-box-like_dom_sf"/>
</dbReference>
<dbReference type="Proteomes" id="UP000053890">
    <property type="component" value="Unassembled WGS sequence"/>
</dbReference>
<feature type="domain" description="F-box" evidence="2">
    <location>
        <begin position="62"/>
        <end position="108"/>
    </location>
</feature>
<name>A0A194S9K9_RHOGW</name>
<proteinExistence type="predicted"/>
<dbReference type="SUPFAM" id="SSF81383">
    <property type="entry name" value="F-box domain"/>
    <property type="match status" value="1"/>
</dbReference>
<accession>A0A194S9K9</accession>
<dbReference type="AlphaFoldDB" id="A0A194S9K9"/>
<protein>
    <recommendedName>
        <fullName evidence="2">F-box domain-containing protein</fullName>
    </recommendedName>
</protein>